<feature type="transmembrane region" description="Helical" evidence="1">
    <location>
        <begin position="7"/>
        <end position="27"/>
    </location>
</feature>
<keyword evidence="1" id="KW-0812">Transmembrane</keyword>
<organism evidence="2 3">
    <name type="scientific">Candidatus Harrisonbacteria bacterium RIFCSPHIGHO2_02_FULL_42_16</name>
    <dbReference type="NCBI Taxonomy" id="1798404"/>
    <lineage>
        <taxon>Bacteria</taxon>
        <taxon>Candidatus Harrisoniibacteriota</taxon>
    </lineage>
</organism>
<comment type="caution">
    <text evidence="2">The sequence shown here is derived from an EMBL/GenBank/DDBJ whole genome shotgun (WGS) entry which is preliminary data.</text>
</comment>
<sequence>MRLLIRIVAGILAFIMFGLFLIGLLTPSPAELYKLLLFVTFLKVAKIPFLTKWVSAITAPSTIYFKKKIRTWKHLWFFQWMRWPVAKVLKQMRSWRNFKKDNL</sequence>
<protein>
    <submittedName>
        <fullName evidence="2">Uncharacterized protein</fullName>
    </submittedName>
</protein>
<dbReference type="AlphaFoldDB" id="A0A1G1ZH15"/>
<reference evidence="2 3" key="1">
    <citation type="journal article" date="2016" name="Nat. Commun.">
        <title>Thousands of microbial genomes shed light on interconnected biogeochemical processes in an aquifer system.</title>
        <authorList>
            <person name="Anantharaman K."/>
            <person name="Brown C.T."/>
            <person name="Hug L.A."/>
            <person name="Sharon I."/>
            <person name="Castelle C.J."/>
            <person name="Probst A.J."/>
            <person name="Thomas B.C."/>
            <person name="Singh A."/>
            <person name="Wilkins M.J."/>
            <person name="Karaoz U."/>
            <person name="Brodie E.L."/>
            <person name="Williams K.H."/>
            <person name="Hubbard S.S."/>
            <person name="Banfield J.F."/>
        </authorList>
    </citation>
    <scope>NUCLEOTIDE SEQUENCE [LARGE SCALE GENOMIC DNA]</scope>
</reference>
<evidence type="ECO:0000256" key="1">
    <source>
        <dbReference type="SAM" id="Phobius"/>
    </source>
</evidence>
<evidence type="ECO:0000313" key="3">
    <source>
        <dbReference type="Proteomes" id="UP000177960"/>
    </source>
</evidence>
<accession>A0A1G1ZH15</accession>
<keyword evidence="1" id="KW-0472">Membrane</keyword>
<name>A0A1G1ZH15_9BACT</name>
<dbReference type="Proteomes" id="UP000177960">
    <property type="component" value="Unassembled WGS sequence"/>
</dbReference>
<dbReference type="EMBL" id="MHJG01000025">
    <property type="protein sequence ID" value="OGY63240.1"/>
    <property type="molecule type" value="Genomic_DNA"/>
</dbReference>
<proteinExistence type="predicted"/>
<keyword evidence="1" id="KW-1133">Transmembrane helix</keyword>
<dbReference type="STRING" id="1798404.A3B92_04040"/>
<gene>
    <name evidence="2" type="ORF">A3B92_04040</name>
</gene>
<evidence type="ECO:0000313" key="2">
    <source>
        <dbReference type="EMBL" id="OGY63240.1"/>
    </source>
</evidence>